<dbReference type="Pfam" id="PF03652">
    <property type="entry name" value="RuvX"/>
    <property type="match status" value="1"/>
</dbReference>
<keyword evidence="1 5" id="KW-0963">Cytoplasm</keyword>
<dbReference type="EMBL" id="MHQD01000031">
    <property type="protein sequence ID" value="OGZ95552.1"/>
    <property type="molecule type" value="Genomic_DNA"/>
</dbReference>
<comment type="similarity">
    <text evidence="5">Belongs to the YqgF HJR family.</text>
</comment>
<gene>
    <name evidence="8" type="ORF">A2847_01165</name>
</gene>
<dbReference type="AlphaFoldDB" id="A0A1G2K7Z9"/>
<dbReference type="PANTHER" id="PTHR33317">
    <property type="entry name" value="POLYNUCLEOTIDYL TRANSFERASE, RIBONUCLEASE H-LIKE SUPERFAMILY PROTEIN"/>
    <property type="match status" value="1"/>
</dbReference>
<feature type="compositionally biased region" description="Polar residues" evidence="6">
    <location>
        <begin position="131"/>
        <end position="143"/>
    </location>
</feature>
<evidence type="ECO:0000259" key="7">
    <source>
        <dbReference type="SMART" id="SM00732"/>
    </source>
</evidence>
<dbReference type="InterPro" id="IPR005227">
    <property type="entry name" value="YqgF"/>
</dbReference>
<dbReference type="GO" id="GO:0016788">
    <property type="term" value="F:hydrolase activity, acting on ester bonds"/>
    <property type="evidence" value="ECO:0007669"/>
    <property type="project" value="UniProtKB-UniRule"/>
</dbReference>
<comment type="caution">
    <text evidence="8">The sequence shown here is derived from an EMBL/GenBank/DDBJ whole genome shotgun (WGS) entry which is preliminary data.</text>
</comment>
<dbReference type="GO" id="GO:0005829">
    <property type="term" value="C:cytosol"/>
    <property type="evidence" value="ECO:0007669"/>
    <property type="project" value="TreeGrafter"/>
</dbReference>
<organism evidence="8 9">
    <name type="scientific">Candidatus Sungbacteria bacterium RIFCSPHIGHO2_01_FULL_50_25</name>
    <dbReference type="NCBI Taxonomy" id="1802265"/>
    <lineage>
        <taxon>Bacteria</taxon>
        <taxon>Candidatus Sungiibacteriota</taxon>
    </lineage>
</organism>
<accession>A0A1G2K7Z9</accession>
<keyword evidence="2 5" id="KW-0690">Ribosome biogenesis</keyword>
<dbReference type="PANTHER" id="PTHR33317:SF4">
    <property type="entry name" value="POLYNUCLEOTIDYL TRANSFERASE, RIBONUCLEASE H-LIKE SUPERFAMILY PROTEIN"/>
    <property type="match status" value="1"/>
</dbReference>
<comment type="subcellular location">
    <subcellularLocation>
        <location evidence="5">Cytoplasm</location>
    </subcellularLocation>
</comment>
<sequence>MRYLGIDYGTKRIGIAISDERGIVAFPHSVIAARRNTDRIDEIFTIIRHEKIEAIIIGFPVDFAGKERETAARVRVFAERIKKALSVPVFFENELLTTRLASKSASRGKSVDASAAALILQSYLDKKLSEKSASSQNSLISSEPRTDKGEAEIREL</sequence>
<dbReference type="Gene3D" id="3.30.420.140">
    <property type="entry name" value="YqgF/RNase H-like domain"/>
    <property type="match status" value="1"/>
</dbReference>
<protein>
    <recommendedName>
        <fullName evidence="5">Putative pre-16S rRNA nuclease</fullName>
        <ecNumber evidence="5">3.1.-.-</ecNumber>
    </recommendedName>
</protein>
<keyword evidence="4 5" id="KW-0378">Hydrolase</keyword>
<dbReference type="GO" id="GO:0000967">
    <property type="term" value="P:rRNA 5'-end processing"/>
    <property type="evidence" value="ECO:0007669"/>
    <property type="project" value="UniProtKB-UniRule"/>
</dbReference>
<feature type="region of interest" description="Disordered" evidence="6">
    <location>
        <begin position="127"/>
        <end position="156"/>
    </location>
</feature>
<dbReference type="InterPro" id="IPR012337">
    <property type="entry name" value="RNaseH-like_sf"/>
</dbReference>
<evidence type="ECO:0000256" key="1">
    <source>
        <dbReference type="ARBA" id="ARBA00022490"/>
    </source>
</evidence>
<comment type="function">
    <text evidence="5">Could be a nuclease involved in processing of the 5'-end of pre-16S rRNA.</text>
</comment>
<evidence type="ECO:0000256" key="4">
    <source>
        <dbReference type="ARBA" id="ARBA00022801"/>
    </source>
</evidence>
<dbReference type="InterPro" id="IPR037027">
    <property type="entry name" value="YqgF/RNaseH-like_dom_sf"/>
</dbReference>
<dbReference type="CDD" id="cd16964">
    <property type="entry name" value="YqgF"/>
    <property type="match status" value="1"/>
</dbReference>
<dbReference type="NCBIfam" id="TIGR00250">
    <property type="entry name" value="RNAse_H_YqgF"/>
    <property type="match status" value="1"/>
</dbReference>
<dbReference type="Proteomes" id="UP000178574">
    <property type="component" value="Unassembled WGS sequence"/>
</dbReference>
<proteinExistence type="inferred from homology"/>
<name>A0A1G2K7Z9_9BACT</name>
<dbReference type="SMART" id="SM00732">
    <property type="entry name" value="YqgFc"/>
    <property type="match status" value="1"/>
</dbReference>
<dbReference type="HAMAP" id="MF_00651">
    <property type="entry name" value="Nuclease_YqgF"/>
    <property type="match status" value="1"/>
</dbReference>
<evidence type="ECO:0000313" key="9">
    <source>
        <dbReference type="Proteomes" id="UP000178574"/>
    </source>
</evidence>
<evidence type="ECO:0000256" key="2">
    <source>
        <dbReference type="ARBA" id="ARBA00022517"/>
    </source>
</evidence>
<dbReference type="InterPro" id="IPR006641">
    <property type="entry name" value="YqgF/RNaseH-like_dom"/>
</dbReference>
<feature type="domain" description="YqgF/RNase H-like" evidence="7">
    <location>
        <begin position="1"/>
        <end position="101"/>
    </location>
</feature>
<keyword evidence="3 5" id="KW-0540">Nuclease</keyword>
<evidence type="ECO:0000313" key="8">
    <source>
        <dbReference type="EMBL" id="OGZ95552.1"/>
    </source>
</evidence>
<evidence type="ECO:0000256" key="5">
    <source>
        <dbReference type="HAMAP-Rule" id="MF_00651"/>
    </source>
</evidence>
<dbReference type="EC" id="3.1.-.-" evidence="5"/>
<evidence type="ECO:0000256" key="6">
    <source>
        <dbReference type="SAM" id="MobiDB-lite"/>
    </source>
</evidence>
<evidence type="ECO:0000256" key="3">
    <source>
        <dbReference type="ARBA" id="ARBA00022722"/>
    </source>
</evidence>
<reference evidence="8 9" key="1">
    <citation type="journal article" date="2016" name="Nat. Commun.">
        <title>Thousands of microbial genomes shed light on interconnected biogeochemical processes in an aquifer system.</title>
        <authorList>
            <person name="Anantharaman K."/>
            <person name="Brown C.T."/>
            <person name="Hug L.A."/>
            <person name="Sharon I."/>
            <person name="Castelle C.J."/>
            <person name="Probst A.J."/>
            <person name="Thomas B.C."/>
            <person name="Singh A."/>
            <person name="Wilkins M.J."/>
            <person name="Karaoz U."/>
            <person name="Brodie E.L."/>
            <person name="Williams K.H."/>
            <person name="Hubbard S.S."/>
            <person name="Banfield J.F."/>
        </authorList>
    </citation>
    <scope>NUCLEOTIDE SEQUENCE [LARGE SCALE GENOMIC DNA]</scope>
</reference>
<feature type="compositionally biased region" description="Basic and acidic residues" evidence="6">
    <location>
        <begin position="144"/>
        <end position="156"/>
    </location>
</feature>
<dbReference type="GO" id="GO:0004518">
    <property type="term" value="F:nuclease activity"/>
    <property type="evidence" value="ECO:0007669"/>
    <property type="project" value="UniProtKB-KW"/>
</dbReference>
<dbReference type="SUPFAM" id="SSF53098">
    <property type="entry name" value="Ribonuclease H-like"/>
    <property type="match status" value="1"/>
</dbReference>